<gene>
    <name evidence="1" type="ORF">GCM10009768_19370</name>
</gene>
<comment type="caution">
    <text evidence="1">The sequence shown here is derived from an EMBL/GenBank/DDBJ whole genome shotgun (WGS) entry which is preliminary data.</text>
</comment>
<keyword evidence="2" id="KW-1185">Reference proteome</keyword>
<accession>A0ABP4XSJ9</accession>
<sequence>MDADARTSGDELRLARLLLPELAERLDTVVGASDAARAERDFDAWLDAESDRLGERFSAAAFAVLDAEAGAQFSAAFRRARALAEHVGIEAPEPEALIEAGLDPAALADAITEDPTLEPVLAPYGLGDLVWRELFRSTGASGAAGGLVLATEVVREFGRLDAVPDPSTPRVAVAGPDGGRIEWTFRAIPAGERPSVLGLGYAHGPHVSLPEMLALQLGRLVAGADPVDTQTFTWLAGTLADGGLAARHVFDRSDDVVRIAAREIGNQGPHLGARPPIG</sequence>
<dbReference type="EMBL" id="BAAAOB010000002">
    <property type="protein sequence ID" value="GAA1790493.1"/>
    <property type="molecule type" value="Genomic_DNA"/>
</dbReference>
<evidence type="ECO:0000313" key="1">
    <source>
        <dbReference type="EMBL" id="GAA1790493.1"/>
    </source>
</evidence>
<protein>
    <submittedName>
        <fullName evidence="1">Uncharacterized protein</fullName>
    </submittedName>
</protein>
<proteinExistence type="predicted"/>
<reference evidence="2" key="1">
    <citation type="journal article" date="2019" name="Int. J. Syst. Evol. Microbiol.">
        <title>The Global Catalogue of Microorganisms (GCM) 10K type strain sequencing project: providing services to taxonomists for standard genome sequencing and annotation.</title>
        <authorList>
            <consortium name="The Broad Institute Genomics Platform"/>
            <consortium name="The Broad Institute Genome Sequencing Center for Infectious Disease"/>
            <person name="Wu L."/>
            <person name="Ma J."/>
        </authorList>
    </citation>
    <scope>NUCLEOTIDE SEQUENCE [LARGE SCALE GENOMIC DNA]</scope>
    <source>
        <strain evidence="2">JCM 14736</strain>
    </source>
</reference>
<evidence type="ECO:0000313" key="2">
    <source>
        <dbReference type="Proteomes" id="UP001500851"/>
    </source>
</evidence>
<organism evidence="1 2">
    <name type="scientific">Leucobacter iarius</name>
    <dbReference type="NCBI Taxonomy" id="333963"/>
    <lineage>
        <taxon>Bacteria</taxon>
        <taxon>Bacillati</taxon>
        <taxon>Actinomycetota</taxon>
        <taxon>Actinomycetes</taxon>
        <taxon>Micrococcales</taxon>
        <taxon>Microbacteriaceae</taxon>
        <taxon>Leucobacter</taxon>
    </lineage>
</organism>
<name>A0ABP4XSJ9_9MICO</name>
<dbReference type="Proteomes" id="UP001500851">
    <property type="component" value="Unassembled WGS sequence"/>
</dbReference>
<dbReference type="RefSeq" id="WP_344031829.1">
    <property type="nucleotide sequence ID" value="NZ_BAAAOB010000002.1"/>
</dbReference>